<dbReference type="Proteomes" id="UP000648239">
    <property type="component" value="Unassembled WGS sequence"/>
</dbReference>
<gene>
    <name evidence="2" type="ORF">IFK94_03875</name>
</gene>
<evidence type="ECO:0000313" key="3">
    <source>
        <dbReference type="Proteomes" id="UP000648239"/>
    </source>
</evidence>
<protein>
    <submittedName>
        <fullName evidence="2">Uncharacterized protein</fullName>
    </submittedName>
</protein>
<name>A0A8J7CKI8_9BACT</name>
<proteinExistence type="predicted"/>
<dbReference type="AlphaFoldDB" id="A0A8J7CKI8"/>
<feature type="compositionally biased region" description="Basic and acidic residues" evidence="1">
    <location>
        <begin position="1"/>
        <end position="21"/>
    </location>
</feature>
<accession>A0A8J7CKI8</accession>
<organism evidence="2 3">
    <name type="scientific">Candidatus Polarisedimenticola svalbardensis</name>
    <dbReference type="NCBI Taxonomy" id="2886004"/>
    <lineage>
        <taxon>Bacteria</taxon>
        <taxon>Pseudomonadati</taxon>
        <taxon>Acidobacteriota</taxon>
        <taxon>Candidatus Polarisedimenticolia</taxon>
        <taxon>Candidatus Polarisedimenticolales</taxon>
        <taxon>Candidatus Polarisedimenticolaceae</taxon>
        <taxon>Candidatus Polarisedimenticola</taxon>
    </lineage>
</organism>
<sequence length="52" mass="5560">MSEKATGKEAKKRKTEEKEPLDPCMESQGDGAPCDCAQSDCQSCGKGVPQKN</sequence>
<feature type="region of interest" description="Disordered" evidence="1">
    <location>
        <begin position="1"/>
        <end position="35"/>
    </location>
</feature>
<evidence type="ECO:0000313" key="2">
    <source>
        <dbReference type="EMBL" id="MBD3867243.1"/>
    </source>
</evidence>
<evidence type="ECO:0000256" key="1">
    <source>
        <dbReference type="SAM" id="MobiDB-lite"/>
    </source>
</evidence>
<reference evidence="2 3" key="1">
    <citation type="submission" date="2020-08" db="EMBL/GenBank/DDBJ databases">
        <title>Acidobacteriota in marine sediments use diverse sulfur dissimilation pathways.</title>
        <authorList>
            <person name="Wasmund K."/>
        </authorList>
    </citation>
    <scope>NUCLEOTIDE SEQUENCE [LARGE SCALE GENOMIC DNA]</scope>
    <source>
        <strain evidence="2">MAG AM4</strain>
    </source>
</reference>
<comment type="caution">
    <text evidence="2">The sequence shown here is derived from an EMBL/GenBank/DDBJ whole genome shotgun (WGS) entry which is preliminary data.</text>
</comment>
<dbReference type="EMBL" id="JACXWD010000007">
    <property type="protein sequence ID" value="MBD3867243.1"/>
    <property type="molecule type" value="Genomic_DNA"/>
</dbReference>